<dbReference type="RefSeq" id="WP_021316722.1">
    <property type="nucleotide sequence ID" value="NZ_AUWY01000034.1"/>
</dbReference>
<accession>T0IXM6</accession>
<dbReference type="AlphaFoldDB" id="T0IXM6"/>
<organism evidence="2 3">
    <name type="scientific">Sphingobium ummariense RL-3</name>
    <dbReference type="NCBI Taxonomy" id="1346791"/>
    <lineage>
        <taxon>Bacteria</taxon>
        <taxon>Pseudomonadati</taxon>
        <taxon>Pseudomonadota</taxon>
        <taxon>Alphaproteobacteria</taxon>
        <taxon>Sphingomonadales</taxon>
        <taxon>Sphingomonadaceae</taxon>
        <taxon>Sphingobium</taxon>
    </lineage>
</organism>
<proteinExistence type="predicted"/>
<comment type="caution">
    <text evidence="2">The sequence shown here is derived from an EMBL/GenBank/DDBJ whole genome shotgun (WGS) entry which is preliminary data.</text>
</comment>
<dbReference type="PATRIC" id="fig|1346791.3.peg.730"/>
<evidence type="ECO:0000313" key="3">
    <source>
        <dbReference type="Proteomes" id="UP000015523"/>
    </source>
</evidence>
<dbReference type="Proteomes" id="UP000015523">
    <property type="component" value="Unassembled WGS sequence"/>
</dbReference>
<keyword evidence="3" id="KW-1185">Reference proteome</keyword>
<gene>
    <name evidence="2" type="ORF">M529_03770</name>
</gene>
<feature type="domain" description="DUF7673" evidence="1">
    <location>
        <begin position="23"/>
        <end position="111"/>
    </location>
</feature>
<dbReference type="Pfam" id="PF24720">
    <property type="entry name" value="DUF7673"/>
    <property type="match status" value="1"/>
</dbReference>
<evidence type="ECO:0000259" key="1">
    <source>
        <dbReference type="Pfam" id="PF24720"/>
    </source>
</evidence>
<dbReference type="STRING" id="1346791.M529_03770"/>
<evidence type="ECO:0000313" key="2">
    <source>
        <dbReference type="EMBL" id="EQB33535.1"/>
    </source>
</evidence>
<sequence length="197" mass="21640">MSTPQPPQRRPVIRAVTFDEVGEAIGRLLEIALPATRAAETGASPKVADFLLAWWNGDDLGHFPVLHLCNVDAVIAEDMITIMAYLAQESVTYPDAWGYADQVRALVERQRDLERSPMLDEAHAILTQGIDHLRFSIGPATSAEQGKTHDRLAAELHRLSVLLSPDRRAQPDTRDRIGAAIESVTAAMAAVTERAQR</sequence>
<reference evidence="2 3" key="1">
    <citation type="journal article" date="2013" name="Genome Announc.">
        <title>Draft Genome Sequence of Sphingobium ummariense Strain RL-3, a Hexachlorocyclohexane-Degrading Bacterium.</title>
        <authorList>
            <person name="Kohli P."/>
            <person name="Dua A."/>
            <person name="Sangwan N."/>
            <person name="Oldach P."/>
            <person name="Khurana J.P."/>
            <person name="Lal R."/>
        </authorList>
    </citation>
    <scope>NUCLEOTIDE SEQUENCE [LARGE SCALE GENOMIC DNA]</scope>
    <source>
        <strain evidence="2 3">RL-3</strain>
    </source>
</reference>
<protein>
    <recommendedName>
        <fullName evidence="1">DUF7673 domain-containing protein</fullName>
    </recommendedName>
</protein>
<dbReference type="eggNOG" id="ENOG5030R87">
    <property type="taxonomic scope" value="Bacteria"/>
</dbReference>
<dbReference type="InterPro" id="IPR056090">
    <property type="entry name" value="DUF7673"/>
</dbReference>
<name>T0IXM6_9SPHN</name>
<dbReference type="EMBL" id="AUWY01000034">
    <property type="protein sequence ID" value="EQB33535.1"/>
    <property type="molecule type" value="Genomic_DNA"/>
</dbReference>